<proteinExistence type="predicted"/>
<protein>
    <submittedName>
        <fullName evidence="1">Uncharacterized protein</fullName>
    </submittedName>
</protein>
<name>A0A0F9M777_9ZZZZ</name>
<comment type="caution">
    <text evidence="1">The sequence shown here is derived from an EMBL/GenBank/DDBJ whole genome shotgun (WGS) entry which is preliminary data.</text>
</comment>
<sequence length="362" mass="39470">MANDVLNPISPVGGFDPEAYQKTIQKTAAATRDVGEVGVPAGAETAVGALKGGYKGIGETAITQYGQQVEVKQKEAEKAATALEMQGGATIEYLQRLDKIREGVTARAGAARDAWAAAPEKADEYVQASRSRVGEVLAKLDDINSQIGKDRDFSKAHAMQASVQATLGSMRAEERNIVETYGADSKEFEQFQMSKMNTLGTVQSNIHASFQQLQEQQGQNYLRVVSEAYTKSNMYVGFQEQQHVDMLKYKADAQNAYDLQVSQFEIGVEQLRSAGMENLANWIIETPTFSMDATPLMTLLSDLTQTQAAQERADALVRQQIEVSQKGTFRGFAKTESSKKGPRVVSAGGYYTGGTRSGQYNR</sequence>
<accession>A0A0F9M777</accession>
<reference evidence="1" key="1">
    <citation type="journal article" date="2015" name="Nature">
        <title>Complex archaea that bridge the gap between prokaryotes and eukaryotes.</title>
        <authorList>
            <person name="Spang A."/>
            <person name="Saw J.H."/>
            <person name="Jorgensen S.L."/>
            <person name="Zaremba-Niedzwiedzka K."/>
            <person name="Martijn J."/>
            <person name="Lind A.E."/>
            <person name="van Eijk R."/>
            <person name="Schleper C."/>
            <person name="Guy L."/>
            <person name="Ettema T.J."/>
        </authorList>
    </citation>
    <scope>NUCLEOTIDE SEQUENCE</scope>
</reference>
<gene>
    <name evidence="1" type="ORF">LCGC14_1126240</name>
</gene>
<organism evidence="1">
    <name type="scientific">marine sediment metagenome</name>
    <dbReference type="NCBI Taxonomy" id="412755"/>
    <lineage>
        <taxon>unclassified sequences</taxon>
        <taxon>metagenomes</taxon>
        <taxon>ecological metagenomes</taxon>
    </lineage>
</organism>
<dbReference type="AlphaFoldDB" id="A0A0F9M777"/>
<evidence type="ECO:0000313" key="1">
    <source>
        <dbReference type="EMBL" id="KKN01589.1"/>
    </source>
</evidence>
<dbReference type="EMBL" id="LAZR01005244">
    <property type="protein sequence ID" value="KKN01589.1"/>
    <property type="molecule type" value="Genomic_DNA"/>
</dbReference>